<comment type="cofactor">
    <cofactor evidence="4">
        <name>Mg(2+)</name>
        <dbReference type="ChEBI" id="CHEBI:18420"/>
    </cofactor>
</comment>
<dbReference type="InterPro" id="IPR000760">
    <property type="entry name" value="Inositol_monophosphatase-like"/>
</dbReference>
<evidence type="ECO:0000256" key="2">
    <source>
        <dbReference type="ARBA" id="ARBA00022801"/>
    </source>
</evidence>
<gene>
    <name evidence="5" type="ORF">UV59_C0050G0001</name>
</gene>
<dbReference type="GO" id="GO:0008934">
    <property type="term" value="F:inositol monophosphate 1-phosphatase activity"/>
    <property type="evidence" value="ECO:0007669"/>
    <property type="project" value="TreeGrafter"/>
</dbReference>
<dbReference type="PROSITE" id="PS00629">
    <property type="entry name" value="IMP_1"/>
    <property type="match status" value="1"/>
</dbReference>
<dbReference type="Gene3D" id="3.30.540.10">
    <property type="entry name" value="Fructose-1,6-Bisphosphatase, subunit A, domain 1"/>
    <property type="match status" value="1"/>
</dbReference>
<keyword evidence="3 4" id="KW-0460">Magnesium</keyword>
<name>A0A0G1EJ58_9BACT</name>
<dbReference type="InterPro" id="IPR020583">
    <property type="entry name" value="Inositol_monoP_metal-BS"/>
</dbReference>
<dbReference type="GO" id="GO:0046872">
    <property type="term" value="F:metal ion binding"/>
    <property type="evidence" value="ECO:0007669"/>
    <property type="project" value="UniProtKB-KW"/>
</dbReference>
<protein>
    <submittedName>
        <fullName evidence="5">Inositol-1-monophosphatase</fullName>
    </submittedName>
</protein>
<organism evidence="5 6">
    <name type="scientific">Candidatus Gottesmanbacteria bacterium GW2011_GWA1_43_11</name>
    <dbReference type="NCBI Taxonomy" id="1618436"/>
    <lineage>
        <taxon>Bacteria</taxon>
        <taxon>Candidatus Gottesmaniibacteriota</taxon>
    </lineage>
</organism>
<feature type="binding site" evidence="4">
    <location>
        <position position="90"/>
    </location>
    <ligand>
        <name>Mg(2+)</name>
        <dbReference type="ChEBI" id="CHEBI:18420"/>
        <label>2</label>
    </ligand>
</feature>
<dbReference type="PRINTS" id="PR00377">
    <property type="entry name" value="IMPHPHTASES"/>
</dbReference>
<dbReference type="PANTHER" id="PTHR20854">
    <property type="entry name" value="INOSITOL MONOPHOSPHATASE"/>
    <property type="match status" value="1"/>
</dbReference>
<evidence type="ECO:0000256" key="4">
    <source>
        <dbReference type="PIRSR" id="PIRSR600760-2"/>
    </source>
</evidence>
<comment type="caution">
    <text evidence="5">The sequence shown here is derived from an EMBL/GenBank/DDBJ whole genome shotgun (WGS) entry which is preliminary data.</text>
</comment>
<keyword evidence="1 4" id="KW-0479">Metal-binding</keyword>
<dbReference type="PROSITE" id="PS00630">
    <property type="entry name" value="IMP_2"/>
    <property type="match status" value="1"/>
</dbReference>
<evidence type="ECO:0000313" key="6">
    <source>
        <dbReference type="Proteomes" id="UP000034543"/>
    </source>
</evidence>
<dbReference type="Proteomes" id="UP000034543">
    <property type="component" value="Unassembled WGS sequence"/>
</dbReference>
<dbReference type="GO" id="GO:0007165">
    <property type="term" value="P:signal transduction"/>
    <property type="evidence" value="ECO:0007669"/>
    <property type="project" value="TreeGrafter"/>
</dbReference>
<dbReference type="PANTHER" id="PTHR20854:SF4">
    <property type="entry name" value="INOSITOL-1-MONOPHOSPHATASE-RELATED"/>
    <property type="match status" value="1"/>
</dbReference>
<dbReference type="Pfam" id="PF00459">
    <property type="entry name" value="Inositol_P"/>
    <property type="match status" value="1"/>
</dbReference>
<accession>A0A0G1EJ58</accession>
<keyword evidence="2" id="KW-0378">Hydrolase</keyword>
<dbReference type="STRING" id="1618436.UV59_C0050G0001"/>
<feature type="binding site" evidence="4">
    <location>
        <position position="70"/>
    </location>
    <ligand>
        <name>Mg(2+)</name>
        <dbReference type="ChEBI" id="CHEBI:18420"/>
        <label>1</label>
        <note>catalytic</note>
    </ligand>
</feature>
<dbReference type="GO" id="GO:0006020">
    <property type="term" value="P:inositol metabolic process"/>
    <property type="evidence" value="ECO:0007669"/>
    <property type="project" value="TreeGrafter"/>
</dbReference>
<reference evidence="5 6" key="1">
    <citation type="journal article" date="2015" name="Nature">
        <title>rRNA introns, odd ribosomes, and small enigmatic genomes across a large radiation of phyla.</title>
        <authorList>
            <person name="Brown C.T."/>
            <person name="Hug L.A."/>
            <person name="Thomas B.C."/>
            <person name="Sharon I."/>
            <person name="Castelle C.J."/>
            <person name="Singh A."/>
            <person name="Wilkins M.J."/>
            <person name="Williams K.H."/>
            <person name="Banfield J.F."/>
        </authorList>
    </citation>
    <scope>NUCLEOTIDE SEQUENCE [LARGE SCALE GENOMIC DNA]</scope>
</reference>
<dbReference type="EMBL" id="LCFB01000050">
    <property type="protein sequence ID" value="KKS83066.1"/>
    <property type="molecule type" value="Genomic_DNA"/>
</dbReference>
<dbReference type="SUPFAM" id="SSF56655">
    <property type="entry name" value="Carbohydrate phosphatase"/>
    <property type="match status" value="1"/>
</dbReference>
<feature type="binding site" evidence="4">
    <location>
        <position position="91"/>
    </location>
    <ligand>
        <name>Mg(2+)</name>
        <dbReference type="ChEBI" id="CHEBI:18420"/>
        <label>1</label>
        <note>catalytic</note>
    </ligand>
</feature>
<dbReference type="AlphaFoldDB" id="A0A0G1EJ58"/>
<feature type="binding site" evidence="4">
    <location>
        <position position="213"/>
    </location>
    <ligand>
        <name>Mg(2+)</name>
        <dbReference type="ChEBI" id="CHEBI:18420"/>
        <label>1</label>
        <note>catalytic</note>
    </ligand>
</feature>
<proteinExistence type="predicted"/>
<feature type="binding site" evidence="4">
    <location>
        <position position="88"/>
    </location>
    <ligand>
        <name>Mg(2+)</name>
        <dbReference type="ChEBI" id="CHEBI:18420"/>
        <label>1</label>
        <note>catalytic</note>
    </ligand>
</feature>
<sequence>MFLVTRIAIEAAEKAKKILFTRQGLIKQMWIKHGKNMTHADIVTTDDIRCEKVICDTIMQAFPDHGILSEETKNQTDPKKYTHLWIIDPIDGTIAYTAGLPFYSVSIAYVVDGKLHSCALYLSATNEILWAETGRGAYIEKQRLAVKDTTWFNAIIALDSGTTYRTQALTKIAPMLAKDIRFLQITPGEASNLGYVAKGLLQGLICIFPDVWDYAAGMLLVQEAGGIISDLYGKPYNLFSKTGHVAASPAVHKKIVSFTQLFIPES</sequence>
<dbReference type="GO" id="GO:0046854">
    <property type="term" value="P:phosphatidylinositol phosphate biosynthetic process"/>
    <property type="evidence" value="ECO:0007669"/>
    <property type="project" value="InterPro"/>
</dbReference>
<evidence type="ECO:0000256" key="1">
    <source>
        <dbReference type="ARBA" id="ARBA00022723"/>
    </source>
</evidence>
<dbReference type="Gene3D" id="3.40.190.80">
    <property type="match status" value="1"/>
</dbReference>
<dbReference type="InterPro" id="IPR020550">
    <property type="entry name" value="Inositol_monophosphatase_CS"/>
</dbReference>
<evidence type="ECO:0000313" key="5">
    <source>
        <dbReference type="EMBL" id="KKS83066.1"/>
    </source>
</evidence>
<evidence type="ECO:0000256" key="3">
    <source>
        <dbReference type="ARBA" id="ARBA00022842"/>
    </source>
</evidence>